<reference evidence="10 11" key="1">
    <citation type="submission" date="2020-07" db="EMBL/GenBank/DDBJ databases">
        <title>Sequencing the genomes of 1000 actinobacteria strains.</title>
        <authorList>
            <person name="Klenk H.-P."/>
        </authorList>
    </citation>
    <scope>NUCLEOTIDE SEQUENCE [LARGE SCALE GENOMIC DNA]</scope>
    <source>
        <strain evidence="10 11">DSM 15475</strain>
    </source>
</reference>
<evidence type="ECO:0000256" key="1">
    <source>
        <dbReference type="ARBA" id="ARBA00004651"/>
    </source>
</evidence>
<dbReference type="InterPro" id="IPR000515">
    <property type="entry name" value="MetI-like"/>
</dbReference>
<evidence type="ECO:0000259" key="9">
    <source>
        <dbReference type="PROSITE" id="PS50928"/>
    </source>
</evidence>
<dbReference type="AlphaFoldDB" id="A0A7Z0GN73"/>
<proteinExistence type="inferred from homology"/>
<dbReference type="GO" id="GO:0005886">
    <property type="term" value="C:plasma membrane"/>
    <property type="evidence" value="ECO:0007669"/>
    <property type="project" value="UniProtKB-SubCell"/>
</dbReference>
<keyword evidence="6 8" id="KW-1133">Transmembrane helix</keyword>
<dbReference type="Gene3D" id="1.10.3720.10">
    <property type="entry name" value="MetI-like"/>
    <property type="match status" value="1"/>
</dbReference>
<feature type="domain" description="ABC transmembrane type-1" evidence="9">
    <location>
        <begin position="57"/>
        <end position="260"/>
    </location>
</feature>
<evidence type="ECO:0000256" key="7">
    <source>
        <dbReference type="ARBA" id="ARBA00023136"/>
    </source>
</evidence>
<dbReference type="Proteomes" id="UP000535437">
    <property type="component" value="Unassembled WGS sequence"/>
</dbReference>
<dbReference type="RefSeq" id="WP_179541572.1">
    <property type="nucleotide sequence ID" value="NZ_BAAALL010000002.1"/>
</dbReference>
<dbReference type="InterPro" id="IPR035906">
    <property type="entry name" value="MetI-like_sf"/>
</dbReference>
<dbReference type="SUPFAM" id="SSF161098">
    <property type="entry name" value="MetI-like"/>
    <property type="match status" value="1"/>
</dbReference>
<feature type="transmembrane region" description="Helical" evidence="8">
    <location>
        <begin position="7"/>
        <end position="26"/>
    </location>
</feature>
<feature type="transmembrane region" description="Helical" evidence="8">
    <location>
        <begin position="63"/>
        <end position="82"/>
    </location>
</feature>
<dbReference type="CDD" id="cd06261">
    <property type="entry name" value="TM_PBP2"/>
    <property type="match status" value="1"/>
</dbReference>
<feature type="transmembrane region" description="Helical" evidence="8">
    <location>
        <begin position="183"/>
        <end position="212"/>
    </location>
</feature>
<dbReference type="Pfam" id="PF00528">
    <property type="entry name" value="BPD_transp_1"/>
    <property type="match status" value="1"/>
</dbReference>
<dbReference type="PANTHER" id="PTHR42929:SF5">
    <property type="entry name" value="ABC TRANSPORTER PERMEASE PROTEIN"/>
    <property type="match status" value="1"/>
</dbReference>
<comment type="caution">
    <text evidence="10">The sequence shown here is derived from an EMBL/GenBank/DDBJ whole genome shotgun (WGS) entry which is preliminary data.</text>
</comment>
<dbReference type="EMBL" id="JACCFY010000001">
    <property type="protein sequence ID" value="NYJ78196.1"/>
    <property type="molecule type" value="Genomic_DNA"/>
</dbReference>
<dbReference type="PANTHER" id="PTHR42929">
    <property type="entry name" value="INNER MEMBRANE ABC TRANSPORTER PERMEASE PROTEIN YDCU-RELATED-RELATED"/>
    <property type="match status" value="1"/>
</dbReference>
<evidence type="ECO:0000256" key="4">
    <source>
        <dbReference type="ARBA" id="ARBA00022475"/>
    </source>
</evidence>
<feature type="transmembrane region" description="Helical" evidence="8">
    <location>
        <begin position="141"/>
        <end position="162"/>
    </location>
</feature>
<dbReference type="PROSITE" id="PS50928">
    <property type="entry name" value="ABC_TM1"/>
    <property type="match status" value="1"/>
</dbReference>
<comment type="subcellular location">
    <subcellularLocation>
        <location evidence="1 8">Cell membrane</location>
        <topology evidence="1 8">Multi-pass membrane protein</topology>
    </subcellularLocation>
</comment>
<accession>A0A7Z0GN73</accession>
<evidence type="ECO:0000256" key="5">
    <source>
        <dbReference type="ARBA" id="ARBA00022692"/>
    </source>
</evidence>
<keyword evidence="3 8" id="KW-0813">Transport</keyword>
<feature type="transmembrane region" description="Helical" evidence="8">
    <location>
        <begin position="239"/>
        <end position="259"/>
    </location>
</feature>
<feature type="transmembrane region" description="Helical" evidence="8">
    <location>
        <begin position="89"/>
        <end position="109"/>
    </location>
</feature>
<dbReference type="GO" id="GO:0055085">
    <property type="term" value="P:transmembrane transport"/>
    <property type="evidence" value="ECO:0007669"/>
    <property type="project" value="InterPro"/>
</dbReference>
<keyword evidence="5 8" id="KW-0812">Transmembrane</keyword>
<evidence type="ECO:0000313" key="10">
    <source>
        <dbReference type="EMBL" id="NYJ78196.1"/>
    </source>
</evidence>
<sequence length="273" mass="30685">MRRSPELWLILPVFLFMIVFYFYPLISLLSLSFEGPEGFTLSHYATLFQTDLYLRVFLRSIEVSLWVTLFSLLIGYPFAYYAVYSKVKLLLFGVVLISMWLGIIIRSYGWMGVLGDGGLVNYILGLLGRQETSTWLYNEQAVVIGMVHILMPYMILPVYAVMRSIPDNVLKASRSLGASNRYTFFKVYAPLTLPGVLAGSLLVFIQSIGFYITPALIGGRNEVMIAQLMEVQVNDLLNWPFASALATALLIVTVVALLVTSRVVPLKLLWGGR</sequence>
<keyword evidence="4" id="KW-1003">Cell membrane</keyword>
<name>A0A7Z0GN73_9MICC</name>
<evidence type="ECO:0000313" key="11">
    <source>
        <dbReference type="Proteomes" id="UP000535437"/>
    </source>
</evidence>
<evidence type="ECO:0000256" key="2">
    <source>
        <dbReference type="ARBA" id="ARBA00007069"/>
    </source>
</evidence>
<comment type="similarity">
    <text evidence="2">Belongs to the binding-protein-dependent transport system permease family. CysTW subfamily.</text>
</comment>
<protein>
    <submittedName>
        <fullName evidence="10">ABC-type spermidine/putrescine transport system permease subunit I</fullName>
    </submittedName>
</protein>
<evidence type="ECO:0000256" key="8">
    <source>
        <dbReference type="RuleBase" id="RU363032"/>
    </source>
</evidence>
<organism evidence="10 11">
    <name type="scientific">Nesterenkonia xinjiangensis</name>
    <dbReference type="NCBI Taxonomy" id="225327"/>
    <lineage>
        <taxon>Bacteria</taxon>
        <taxon>Bacillati</taxon>
        <taxon>Actinomycetota</taxon>
        <taxon>Actinomycetes</taxon>
        <taxon>Micrococcales</taxon>
        <taxon>Micrococcaceae</taxon>
        <taxon>Nesterenkonia</taxon>
    </lineage>
</organism>
<evidence type="ECO:0000256" key="3">
    <source>
        <dbReference type="ARBA" id="ARBA00022448"/>
    </source>
</evidence>
<evidence type="ECO:0000256" key="6">
    <source>
        <dbReference type="ARBA" id="ARBA00022989"/>
    </source>
</evidence>
<keyword evidence="11" id="KW-1185">Reference proteome</keyword>
<gene>
    <name evidence="10" type="ORF">HNR09_001607</name>
</gene>
<keyword evidence="7 8" id="KW-0472">Membrane</keyword>